<evidence type="ECO:0000313" key="2">
    <source>
        <dbReference type="Proteomes" id="UP001056120"/>
    </source>
</evidence>
<gene>
    <name evidence="1" type="ORF">L1987_17591</name>
</gene>
<evidence type="ECO:0000313" key="1">
    <source>
        <dbReference type="EMBL" id="KAI3812878.1"/>
    </source>
</evidence>
<organism evidence="1 2">
    <name type="scientific">Smallanthus sonchifolius</name>
    <dbReference type="NCBI Taxonomy" id="185202"/>
    <lineage>
        <taxon>Eukaryota</taxon>
        <taxon>Viridiplantae</taxon>
        <taxon>Streptophyta</taxon>
        <taxon>Embryophyta</taxon>
        <taxon>Tracheophyta</taxon>
        <taxon>Spermatophyta</taxon>
        <taxon>Magnoliopsida</taxon>
        <taxon>eudicotyledons</taxon>
        <taxon>Gunneridae</taxon>
        <taxon>Pentapetalae</taxon>
        <taxon>asterids</taxon>
        <taxon>campanulids</taxon>
        <taxon>Asterales</taxon>
        <taxon>Asteraceae</taxon>
        <taxon>Asteroideae</taxon>
        <taxon>Heliantheae alliance</taxon>
        <taxon>Millerieae</taxon>
        <taxon>Smallanthus</taxon>
    </lineage>
</organism>
<dbReference type="Proteomes" id="UP001056120">
    <property type="component" value="Linkage Group LG06"/>
</dbReference>
<dbReference type="EMBL" id="CM042023">
    <property type="protein sequence ID" value="KAI3812878.1"/>
    <property type="molecule type" value="Genomic_DNA"/>
</dbReference>
<comment type="caution">
    <text evidence="1">The sequence shown here is derived from an EMBL/GenBank/DDBJ whole genome shotgun (WGS) entry which is preliminary data.</text>
</comment>
<reference evidence="1 2" key="2">
    <citation type="journal article" date="2022" name="Mol. Ecol. Resour.">
        <title>The genomes of chicory, endive, great burdock and yacon provide insights into Asteraceae paleo-polyploidization history and plant inulin production.</title>
        <authorList>
            <person name="Fan W."/>
            <person name="Wang S."/>
            <person name="Wang H."/>
            <person name="Wang A."/>
            <person name="Jiang F."/>
            <person name="Liu H."/>
            <person name="Zhao H."/>
            <person name="Xu D."/>
            <person name="Zhang Y."/>
        </authorList>
    </citation>
    <scope>NUCLEOTIDE SEQUENCE [LARGE SCALE GENOMIC DNA]</scope>
    <source>
        <strain evidence="2">cv. Yunnan</strain>
        <tissue evidence="1">Leaves</tissue>
    </source>
</reference>
<proteinExistence type="predicted"/>
<keyword evidence="2" id="KW-1185">Reference proteome</keyword>
<accession>A0ACB9IYW4</accession>
<sequence>MLPAATSLAPHFQPMPQLMLLIPPLYLATYASSEVEWGWLEAVRVVRAGREVPYALQWAFGSAWGPEGDTIHGLDARWSARGMAHTPNRVQISYATRIRASQAHHVMREPTGHCVIQPRRVYGRIDSNGRSNEPIGKDTVNCAPVGDTRQREVFLSKKREEEREVIREWKRSSRRVKRREAMQ</sequence>
<protein>
    <submittedName>
        <fullName evidence="1">Uncharacterized protein</fullName>
    </submittedName>
</protein>
<name>A0ACB9IYW4_9ASTR</name>
<reference evidence="2" key="1">
    <citation type="journal article" date="2022" name="Mol. Ecol. Resour.">
        <title>The genomes of chicory, endive, great burdock and yacon provide insights into Asteraceae palaeo-polyploidization history and plant inulin production.</title>
        <authorList>
            <person name="Fan W."/>
            <person name="Wang S."/>
            <person name="Wang H."/>
            <person name="Wang A."/>
            <person name="Jiang F."/>
            <person name="Liu H."/>
            <person name="Zhao H."/>
            <person name="Xu D."/>
            <person name="Zhang Y."/>
        </authorList>
    </citation>
    <scope>NUCLEOTIDE SEQUENCE [LARGE SCALE GENOMIC DNA]</scope>
    <source>
        <strain evidence="2">cv. Yunnan</strain>
    </source>
</reference>